<dbReference type="Gene3D" id="1.10.510.10">
    <property type="entry name" value="Transferase(Phosphotransferase) domain 1"/>
    <property type="match status" value="1"/>
</dbReference>
<feature type="compositionally biased region" description="Pro residues" evidence="4">
    <location>
        <begin position="1077"/>
        <end position="1089"/>
    </location>
</feature>
<evidence type="ECO:0000256" key="5">
    <source>
        <dbReference type="SAM" id="Phobius"/>
    </source>
</evidence>
<dbReference type="PROSITE" id="PS00108">
    <property type="entry name" value="PROTEIN_KINASE_ST"/>
    <property type="match status" value="1"/>
</dbReference>
<keyword evidence="2" id="KW-0547">Nucleotide-binding</keyword>
<comment type="caution">
    <text evidence="7">The sequence shown here is derived from an EMBL/GenBank/DDBJ whole genome shotgun (WGS) entry which is preliminary data.</text>
</comment>
<feature type="compositionally biased region" description="Polar residues" evidence="4">
    <location>
        <begin position="880"/>
        <end position="896"/>
    </location>
</feature>
<organism evidence="7 8">
    <name type="scientific">Rhodotorula mucilaginosa</name>
    <name type="common">Yeast</name>
    <name type="synonym">Rhodotorula rubra</name>
    <dbReference type="NCBI Taxonomy" id="5537"/>
    <lineage>
        <taxon>Eukaryota</taxon>
        <taxon>Fungi</taxon>
        <taxon>Dikarya</taxon>
        <taxon>Basidiomycota</taxon>
        <taxon>Pucciniomycotina</taxon>
        <taxon>Microbotryomycetes</taxon>
        <taxon>Sporidiobolales</taxon>
        <taxon>Sporidiobolaceae</taxon>
        <taxon>Rhodotorula</taxon>
    </lineage>
</organism>
<dbReference type="InterPro" id="IPR011009">
    <property type="entry name" value="Kinase-like_dom_sf"/>
</dbReference>
<feature type="transmembrane region" description="Helical" evidence="5">
    <location>
        <begin position="174"/>
        <end position="195"/>
    </location>
</feature>
<name>A0A9P6W5S0_RHOMI</name>
<feature type="region of interest" description="Disordered" evidence="4">
    <location>
        <begin position="1067"/>
        <end position="1089"/>
    </location>
</feature>
<feature type="region of interest" description="Disordered" evidence="4">
    <location>
        <begin position="414"/>
        <end position="483"/>
    </location>
</feature>
<evidence type="ECO:0000259" key="6">
    <source>
        <dbReference type="PROSITE" id="PS50011"/>
    </source>
</evidence>
<proteinExistence type="predicted"/>
<feature type="compositionally biased region" description="Polar residues" evidence="4">
    <location>
        <begin position="769"/>
        <end position="787"/>
    </location>
</feature>
<dbReference type="GO" id="GO:0005524">
    <property type="term" value="F:ATP binding"/>
    <property type="evidence" value="ECO:0007669"/>
    <property type="project" value="UniProtKB-KW"/>
</dbReference>
<keyword evidence="3" id="KW-0067">ATP-binding</keyword>
<gene>
    <name evidence="7" type="ORF">C6P46_000948</name>
</gene>
<dbReference type="PROSITE" id="PS50011">
    <property type="entry name" value="PROTEIN_KINASE_DOM"/>
    <property type="match status" value="1"/>
</dbReference>
<feature type="region of interest" description="Disordered" evidence="4">
    <location>
        <begin position="718"/>
        <end position="896"/>
    </location>
</feature>
<feature type="compositionally biased region" description="Polar residues" evidence="4">
    <location>
        <begin position="979"/>
        <end position="995"/>
    </location>
</feature>
<feature type="compositionally biased region" description="Polar residues" evidence="4">
    <location>
        <begin position="20"/>
        <end position="32"/>
    </location>
</feature>
<accession>A0A9P6W5S0</accession>
<dbReference type="EMBL" id="PUHQ01000012">
    <property type="protein sequence ID" value="KAG0664811.1"/>
    <property type="molecule type" value="Genomic_DNA"/>
</dbReference>
<keyword evidence="1" id="KW-0418">Kinase</keyword>
<feature type="compositionally biased region" description="Polar residues" evidence="4">
    <location>
        <begin position="944"/>
        <end position="962"/>
    </location>
</feature>
<evidence type="ECO:0000256" key="2">
    <source>
        <dbReference type="ARBA" id="ARBA00022741"/>
    </source>
</evidence>
<dbReference type="SMART" id="SM00220">
    <property type="entry name" value="S_TKc"/>
    <property type="match status" value="1"/>
</dbReference>
<evidence type="ECO:0000256" key="3">
    <source>
        <dbReference type="ARBA" id="ARBA00022840"/>
    </source>
</evidence>
<feature type="domain" description="Protein kinase" evidence="6">
    <location>
        <begin position="56"/>
        <end position="399"/>
    </location>
</feature>
<feature type="region of interest" description="Disordered" evidence="4">
    <location>
        <begin position="916"/>
        <end position="995"/>
    </location>
</feature>
<keyword evidence="1" id="KW-0723">Serine/threonine-protein kinase</keyword>
<keyword evidence="1" id="KW-0808">Transferase</keyword>
<reference evidence="7 8" key="1">
    <citation type="submission" date="2020-11" db="EMBL/GenBank/DDBJ databases">
        <title>Kefir isolates.</title>
        <authorList>
            <person name="Marcisauskas S."/>
            <person name="Kim Y."/>
            <person name="Blasche S."/>
        </authorList>
    </citation>
    <scope>NUCLEOTIDE SEQUENCE [LARGE SCALE GENOMIC DNA]</scope>
    <source>
        <strain evidence="7 8">KR</strain>
    </source>
</reference>
<sequence>MSVSTAASPRLPYQPGPSAAATSFKSSQTPASNAPRMAAEPLFTSEYLPPLAPRHWTVLKEVGDGSFGTVWLADWHSPLYIPPGSRPPGPSSRPEYRGKRLVAIKRMKKAFDGGWDECMKLKELKSLRQIPMHPNIIPLYDAFLLPTSRELYFVFECMEGNLYQLTKSRRGRPIAAALFASIFFQILAGLAHVHANGYFHRDLKPENLLITTTGLTDYPSSRINAPPGTPKEKDVIVIVKLADFGLAREIMSAPPYTDYVSTRWYRAPEVLLRSRDYSAPVDMWALGCILLEVLTLKPLFPGDSEVDQVFKICEILGDPTNDYGTEEDGNPRGGGVWRRGVKMAARVGFAFPTIPPKQFATLFDRSTATPVLIDSIHKMLRYDPAARITAKDLLAHEFFQETARRFGPNIAVNLPPGQDPYGPPVPSPSPREARVAPGGAANRSVSTLDLQLQRPASDLSDRSIPPSHSIPRDHQPVPPFAQPPVAVASHSRTVAASPLGIPPAQTNGNPAASPNPSADARFNAMPPTLVPRPLDGQSIRSMPESLYNGSQLNGRHGLDARSHNGAPLQRVSTYAPSVAPSTYYDGSVFEGAGPGRASSVLSFPLQYSGMDAMPPIAGPSGFNTYRSQSPAPSSIYSQPGLPSHAALSNPLKRAPSDASLSSMRVSTPPGTYKSEEYNAASERDAFILTQEDIGGGTAKERARAVLLKKTSLRNAADPLNNFARKNGDEGSDGASIFSHSGRSTSKDAKGKGRAAPSERMPQIIEDTSRLQVSSPPNERSAATSSGGFNRHKTRRRDGNDDVHSILSVESGRSAPAWGFSIPGGKGRTFSISSKATSASDPERRQNASSDFLGPNEQPARLQSVSSLPIPGARRAPMASGSMQRLPSLGQYTAPSTGHSSLDAALIGRMQGLASSSQQDLTWQNEATRSGNDSASPRLDRSGSRSRVASPSESRFNPYSASRGQPLPTLPPIQSFDLPPTSQHPILQRQGTGTASLASFRSTPGVMPSYFAAPDRAPSQSRDAGSAAVSATTYHLPYIPAMDVDPAPPPPPMPLSAGLAGSFPFHPAPSLAAITEPPAQPLTPEHLPPG</sequence>
<dbReference type="PANTHER" id="PTHR24055">
    <property type="entry name" value="MITOGEN-ACTIVATED PROTEIN KINASE"/>
    <property type="match status" value="1"/>
</dbReference>
<dbReference type="SUPFAM" id="SSF56112">
    <property type="entry name" value="Protein kinase-like (PK-like)"/>
    <property type="match status" value="1"/>
</dbReference>
<evidence type="ECO:0000313" key="7">
    <source>
        <dbReference type="EMBL" id="KAG0664811.1"/>
    </source>
</evidence>
<evidence type="ECO:0000256" key="1">
    <source>
        <dbReference type="ARBA" id="ARBA00022527"/>
    </source>
</evidence>
<dbReference type="Proteomes" id="UP000777482">
    <property type="component" value="Unassembled WGS sequence"/>
</dbReference>
<dbReference type="Gene3D" id="3.30.200.20">
    <property type="entry name" value="Phosphorylase Kinase, domain 1"/>
    <property type="match status" value="1"/>
</dbReference>
<dbReference type="Pfam" id="PF00069">
    <property type="entry name" value="Pkinase"/>
    <property type="match status" value="1"/>
</dbReference>
<feature type="compositionally biased region" description="Pro residues" evidence="4">
    <location>
        <begin position="417"/>
        <end position="429"/>
    </location>
</feature>
<feature type="compositionally biased region" description="Polar residues" evidence="4">
    <location>
        <begin position="916"/>
        <end position="934"/>
    </location>
</feature>
<evidence type="ECO:0000313" key="8">
    <source>
        <dbReference type="Proteomes" id="UP000777482"/>
    </source>
</evidence>
<keyword evidence="8" id="KW-1185">Reference proteome</keyword>
<feature type="region of interest" description="Disordered" evidence="4">
    <location>
        <begin position="626"/>
        <end position="672"/>
    </location>
</feature>
<feature type="compositionally biased region" description="Polar residues" evidence="4">
    <location>
        <begin position="626"/>
        <end position="637"/>
    </location>
</feature>
<keyword evidence="5" id="KW-0472">Membrane</keyword>
<keyword evidence="5" id="KW-1133">Transmembrane helix</keyword>
<feature type="region of interest" description="Disordered" evidence="4">
    <location>
        <begin position="1"/>
        <end position="35"/>
    </location>
</feature>
<dbReference type="AlphaFoldDB" id="A0A9P6W5S0"/>
<feature type="compositionally biased region" description="Polar residues" evidence="4">
    <location>
        <begin position="658"/>
        <end position="669"/>
    </location>
</feature>
<evidence type="ECO:0000256" key="4">
    <source>
        <dbReference type="SAM" id="MobiDB-lite"/>
    </source>
</evidence>
<dbReference type="GO" id="GO:0004674">
    <property type="term" value="F:protein serine/threonine kinase activity"/>
    <property type="evidence" value="ECO:0007669"/>
    <property type="project" value="UniProtKB-KW"/>
</dbReference>
<dbReference type="CDD" id="cd07830">
    <property type="entry name" value="STKc_MAK_like"/>
    <property type="match status" value="1"/>
</dbReference>
<dbReference type="InterPro" id="IPR050117">
    <property type="entry name" value="MAPK"/>
</dbReference>
<dbReference type="InterPro" id="IPR000719">
    <property type="entry name" value="Prot_kinase_dom"/>
</dbReference>
<dbReference type="OrthoDB" id="2158884at2759"/>
<dbReference type="InterPro" id="IPR008271">
    <property type="entry name" value="Ser/Thr_kinase_AS"/>
</dbReference>
<feature type="compositionally biased region" description="Polar residues" evidence="4">
    <location>
        <begin position="829"/>
        <end position="839"/>
    </location>
</feature>
<keyword evidence="5" id="KW-0812">Transmembrane</keyword>
<protein>
    <recommendedName>
        <fullName evidence="6">Protein kinase domain-containing protein</fullName>
    </recommendedName>
</protein>